<evidence type="ECO:0000313" key="4">
    <source>
        <dbReference type="Proteomes" id="UP000198797"/>
    </source>
</evidence>
<name>A0A1C4YA54_9ACTN</name>
<keyword evidence="4" id="KW-1185">Reference proteome</keyword>
<sequence>MSYGPGELTPSPVTVDAAVGRINEAIWHGFDRCRGLLSVSELGDVVLVLLYLRGRPAWQALVSGASDAEQALRSDLSADRESPALLRPLLDSVRKADDMRQLAPLVEVVNRLDPDGQAPPAQVFSAVLERVGGLTTRKGTGEFHTPRAITELSAGLLDPTGDDQILDPCCKAGGFLTAIVDRLMRQGKALDRLAVTISDYSLRSCALAYLQLRLRGLTPQVLPSVVDSLPTGAADNEYDVVTANPPFNLPNWIGDDRFRGRWWYGSPPAHNSNFAWLQYVIASLKPGGRAAVVMPYGAGLSENTQERNIRAAMLDDGVVSAVIALPGQMFAGTDIPVTLWLLQRSPTPRPAEVLFIDANELGSIQQRRRTLGPTDIDRIVDAYRDWREHSLDPVAGFVAAVPIEKLRSDGYRLNPRAYIPSINEAPDLRTRAREVGELTRRLDQLAEQAAHIDRTIEEHLKELSL</sequence>
<feature type="domain" description="DNA methylase adenine-specific" evidence="2">
    <location>
        <begin position="136"/>
        <end position="423"/>
    </location>
</feature>
<dbReference type="InterPro" id="IPR052916">
    <property type="entry name" value="Type-I_RE_MTase_Subunit"/>
</dbReference>
<dbReference type="SMR" id="A0A1C4YA54"/>
<dbReference type="EMBL" id="FMCU01000006">
    <property type="protein sequence ID" value="SCF17623.1"/>
    <property type="molecule type" value="Genomic_DNA"/>
</dbReference>
<dbReference type="SUPFAM" id="SSF53335">
    <property type="entry name" value="S-adenosyl-L-methionine-dependent methyltransferases"/>
    <property type="match status" value="1"/>
</dbReference>
<reference evidence="4" key="1">
    <citation type="submission" date="2016-06" db="EMBL/GenBank/DDBJ databases">
        <authorList>
            <person name="Varghese N."/>
            <person name="Submissions Spin"/>
        </authorList>
    </citation>
    <scope>NUCLEOTIDE SEQUENCE [LARGE SCALE GENOMIC DNA]</scope>
    <source>
        <strain evidence="4">DSM 44100</strain>
    </source>
</reference>
<dbReference type="InterPro" id="IPR003356">
    <property type="entry name" value="DNA_methylase_A-5"/>
</dbReference>
<dbReference type="Gene3D" id="3.40.50.150">
    <property type="entry name" value="Vaccinia Virus protein VP39"/>
    <property type="match status" value="1"/>
</dbReference>
<dbReference type="PRINTS" id="PR00507">
    <property type="entry name" value="N12N6MTFRASE"/>
</dbReference>
<evidence type="ECO:0000256" key="1">
    <source>
        <dbReference type="SAM" id="Coils"/>
    </source>
</evidence>
<dbReference type="STRING" id="121616.GA0070216_10614"/>
<dbReference type="GO" id="GO:0003677">
    <property type="term" value="F:DNA binding"/>
    <property type="evidence" value="ECO:0007669"/>
    <property type="project" value="InterPro"/>
</dbReference>
<protein>
    <submittedName>
        <fullName evidence="3">Type I restriction enzyme M protein</fullName>
    </submittedName>
</protein>
<dbReference type="RefSeq" id="WP_091245389.1">
    <property type="nucleotide sequence ID" value="NZ_FMCU01000006.1"/>
</dbReference>
<dbReference type="OrthoDB" id="9784823at2"/>
<dbReference type="AlphaFoldDB" id="A0A1C4YA54"/>
<evidence type="ECO:0000259" key="2">
    <source>
        <dbReference type="Pfam" id="PF02384"/>
    </source>
</evidence>
<feature type="coiled-coil region" evidence="1">
    <location>
        <begin position="428"/>
        <end position="462"/>
    </location>
</feature>
<proteinExistence type="predicted"/>
<dbReference type="Pfam" id="PF02384">
    <property type="entry name" value="N6_Mtase"/>
    <property type="match status" value="1"/>
</dbReference>
<keyword evidence="1" id="KW-0175">Coiled coil</keyword>
<dbReference type="InterPro" id="IPR029063">
    <property type="entry name" value="SAM-dependent_MTases_sf"/>
</dbReference>
<dbReference type="PANTHER" id="PTHR42998">
    <property type="entry name" value="TYPE I RESTRICTION ENZYME HINDVIIP M PROTEIN-RELATED"/>
    <property type="match status" value="1"/>
</dbReference>
<accession>A0A1C4YA54</accession>
<dbReference type="Proteomes" id="UP000198797">
    <property type="component" value="Unassembled WGS sequence"/>
</dbReference>
<dbReference type="PANTHER" id="PTHR42998:SF1">
    <property type="entry name" value="TYPE I RESTRICTION ENZYME HINDI METHYLASE SUBUNIT"/>
    <property type="match status" value="1"/>
</dbReference>
<organism evidence="3 4">
    <name type="scientific">Micromonospora matsumotoense</name>
    <dbReference type="NCBI Taxonomy" id="121616"/>
    <lineage>
        <taxon>Bacteria</taxon>
        <taxon>Bacillati</taxon>
        <taxon>Actinomycetota</taxon>
        <taxon>Actinomycetes</taxon>
        <taxon>Micromonosporales</taxon>
        <taxon>Micromonosporaceae</taxon>
        <taxon>Micromonospora</taxon>
    </lineage>
</organism>
<dbReference type="GO" id="GO:0008170">
    <property type="term" value="F:N-methyltransferase activity"/>
    <property type="evidence" value="ECO:0007669"/>
    <property type="project" value="InterPro"/>
</dbReference>
<gene>
    <name evidence="3" type="ORF">GA0070216_10614</name>
</gene>
<evidence type="ECO:0000313" key="3">
    <source>
        <dbReference type="EMBL" id="SCF17623.1"/>
    </source>
</evidence>